<protein>
    <submittedName>
        <fullName evidence="5">DeoR family transcriptional regulator</fullName>
    </submittedName>
</protein>
<dbReference type="PROSITE" id="PS00894">
    <property type="entry name" value="HTH_DEOR_1"/>
    <property type="match status" value="1"/>
</dbReference>
<dbReference type="PANTHER" id="PTHR30363:SF44">
    <property type="entry name" value="AGA OPERON TRANSCRIPTIONAL REPRESSOR-RELATED"/>
    <property type="match status" value="1"/>
</dbReference>
<accession>A0A1E5GSZ7</accession>
<dbReference type="Gene3D" id="1.10.10.10">
    <property type="entry name" value="Winged helix-like DNA-binding domain superfamily/Winged helix DNA-binding domain"/>
    <property type="match status" value="1"/>
</dbReference>
<evidence type="ECO:0000313" key="5">
    <source>
        <dbReference type="EMBL" id="OEG15799.1"/>
    </source>
</evidence>
<dbReference type="Proteomes" id="UP000094764">
    <property type="component" value="Unassembled WGS sequence"/>
</dbReference>
<evidence type="ECO:0000256" key="3">
    <source>
        <dbReference type="ARBA" id="ARBA00023163"/>
    </source>
</evidence>
<organism evidence="5 6">
    <name type="scientific">Enterococcus quebecensis</name>
    <dbReference type="NCBI Taxonomy" id="903983"/>
    <lineage>
        <taxon>Bacteria</taxon>
        <taxon>Bacillati</taxon>
        <taxon>Bacillota</taxon>
        <taxon>Bacilli</taxon>
        <taxon>Lactobacillales</taxon>
        <taxon>Enterococcaceae</taxon>
        <taxon>Enterococcus</taxon>
    </lineage>
</organism>
<dbReference type="InterPro" id="IPR001034">
    <property type="entry name" value="DeoR_HTH"/>
</dbReference>
<dbReference type="PANTHER" id="PTHR30363">
    <property type="entry name" value="HTH-TYPE TRANSCRIPTIONAL REGULATOR SRLR-RELATED"/>
    <property type="match status" value="1"/>
</dbReference>
<dbReference type="PROSITE" id="PS51000">
    <property type="entry name" value="HTH_DEOR_2"/>
    <property type="match status" value="1"/>
</dbReference>
<feature type="domain" description="HTH deoR-type" evidence="4">
    <location>
        <begin position="3"/>
        <end position="58"/>
    </location>
</feature>
<dbReference type="EMBL" id="MIKB01000014">
    <property type="protein sequence ID" value="OEG15799.1"/>
    <property type="molecule type" value="Genomic_DNA"/>
</dbReference>
<sequence length="255" mass="28837">MNAQERKEYILDILKKNHSVKILKLSKELRVTRETIRKDLYELEKEGVIKKIHGGAVLDSSNQETDYERRKGEYLEEKQAIAKEAAKHIEEGDTIYLDYGTTTLALAKEIMNFENITVITNTIPIINVLLHSEGINLLIPGGMLRKNEDSLYGPFASNNLQNIFVDIGFFGCGGIDDNIGITNHHMGETIISREMIHHSQTSIILADHSKFGSIAFNRTATFDEIDIIITDEDLSSETYEKISQKGVEIYCTDNK</sequence>
<dbReference type="STRING" id="903983.BCR23_06530"/>
<dbReference type="Gene3D" id="3.40.50.1360">
    <property type="match status" value="1"/>
</dbReference>
<dbReference type="Pfam" id="PF00455">
    <property type="entry name" value="DeoRC"/>
    <property type="match status" value="1"/>
</dbReference>
<dbReference type="InterPro" id="IPR037171">
    <property type="entry name" value="NagB/RpiA_transferase-like"/>
</dbReference>
<dbReference type="InterPro" id="IPR036390">
    <property type="entry name" value="WH_DNA-bd_sf"/>
</dbReference>
<dbReference type="SUPFAM" id="SSF46785">
    <property type="entry name" value="Winged helix' DNA-binding domain"/>
    <property type="match status" value="1"/>
</dbReference>
<dbReference type="RefSeq" id="WP_069635000.1">
    <property type="nucleotide sequence ID" value="NZ_JXKZ01000012.1"/>
</dbReference>
<evidence type="ECO:0000259" key="4">
    <source>
        <dbReference type="PROSITE" id="PS51000"/>
    </source>
</evidence>
<keyword evidence="3" id="KW-0804">Transcription</keyword>
<reference evidence="6" key="1">
    <citation type="submission" date="2016-09" db="EMBL/GenBank/DDBJ databases">
        <authorList>
            <person name="Gulvik C.A."/>
        </authorList>
    </citation>
    <scope>NUCLEOTIDE SEQUENCE [LARGE SCALE GENOMIC DNA]</scope>
    <source>
        <strain evidence="6">LMG 26306</strain>
    </source>
</reference>
<dbReference type="GO" id="GO:0003677">
    <property type="term" value="F:DNA binding"/>
    <property type="evidence" value="ECO:0007669"/>
    <property type="project" value="UniProtKB-KW"/>
</dbReference>
<evidence type="ECO:0000256" key="1">
    <source>
        <dbReference type="ARBA" id="ARBA00023015"/>
    </source>
</evidence>
<dbReference type="InterPro" id="IPR050313">
    <property type="entry name" value="Carb_Metab_HTH_regulators"/>
</dbReference>
<keyword evidence="2" id="KW-0238">DNA-binding</keyword>
<dbReference type="SMART" id="SM00420">
    <property type="entry name" value="HTH_DEOR"/>
    <property type="match status" value="1"/>
</dbReference>
<dbReference type="SMART" id="SM01134">
    <property type="entry name" value="DeoRC"/>
    <property type="match status" value="1"/>
</dbReference>
<gene>
    <name evidence="5" type="ORF">BCR23_06530</name>
</gene>
<keyword evidence="6" id="KW-1185">Reference proteome</keyword>
<dbReference type="SUPFAM" id="SSF100950">
    <property type="entry name" value="NagB/RpiA/CoA transferase-like"/>
    <property type="match status" value="1"/>
</dbReference>
<dbReference type="InterPro" id="IPR014036">
    <property type="entry name" value="DeoR-like_C"/>
</dbReference>
<keyword evidence="1" id="KW-0805">Transcription regulation</keyword>
<evidence type="ECO:0000256" key="2">
    <source>
        <dbReference type="ARBA" id="ARBA00023125"/>
    </source>
</evidence>
<evidence type="ECO:0000313" key="6">
    <source>
        <dbReference type="Proteomes" id="UP000094764"/>
    </source>
</evidence>
<dbReference type="PATRIC" id="fig|903983.4.peg.644"/>
<dbReference type="GO" id="GO:0003700">
    <property type="term" value="F:DNA-binding transcription factor activity"/>
    <property type="evidence" value="ECO:0007669"/>
    <property type="project" value="InterPro"/>
</dbReference>
<dbReference type="InterPro" id="IPR036388">
    <property type="entry name" value="WH-like_DNA-bd_sf"/>
</dbReference>
<name>A0A1E5GSZ7_9ENTE</name>
<comment type="caution">
    <text evidence="5">The sequence shown here is derived from an EMBL/GenBank/DDBJ whole genome shotgun (WGS) entry which is preliminary data.</text>
</comment>
<dbReference type="AlphaFoldDB" id="A0A1E5GSZ7"/>
<dbReference type="PRINTS" id="PR00037">
    <property type="entry name" value="HTHLACR"/>
</dbReference>
<dbReference type="OrthoDB" id="9798651at2"/>
<dbReference type="Pfam" id="PF08220">
    <property type="entry name" value="HTH_DeoR"/>
    <property type="match status" value="1"/>
</dbReference>
<proteinExistence type="predicted"/>
<dbReference type="InterPro" id="IPR018356">
    <property type="entry name" value="Tscrpt_reg_HTH_DeoR_CS"/>
</dbReference>